<protein>
    <submittedName>
        <fullName evidence="1">Uncharacterized protein</fullName>
    </submittedName>
</protein>
<proteinExistence type="predicted"/>
<dbReference type="SUPFAM" id="SSF53335">
    <property type="entry name" value="S-adenosyl-L-methionine-dependent methyltransferases"/>
    <property type="match status" value="1"/>
</dbReference>
<organism evidence="1 2">
    <name type="scientific">Polarella glacialis</name>
    <name type="common">Dinoflagellate</name>
    <dbReference type="NCBI Taxonomy" id="89957"/>
    <lineage>
        <taxon>Eukaryota</taxon>
        <taxon>Sar</taxon>
        <taxon>Alveolata</taxon>
        <taxon>Dinophyceae</taxon>
        <taxon>Suessiales</taxon>
        <taxon>Suessiaceae</taxon>
        <taxon>Polarella</taxon>
    </lineage>
</organism>
<reference evidence="1" key="1">
    <citation type="submission" date="2021-02" db="EMBL/GenBank/DDBJ databases">
        <authorList>
            <person name="Dougan E. K."/>
            <person name="Rhodes N."/>
            <person name="Thang M."/>
            <person name="Chan C."/>
        </authorList>
    </citation>
    <scope>NUCLEOTIDE SEQUENCE</scope>
</reference>
<dbReference type="PANTHER" id="PTHR40036:SF1">
    <property type="entry name" value="MACROCIN O-METHYLTRANSFERASE"/>
    <property type="match status" value="1"/>
</dbReference>
<evidence type="ECO:0000313" key="1">
    <source>
        <dbReference type="EMBL" id="CAE8706435.1"/>
    </source>
</evidence>
<name>A0A813KGN5_POLGL</name>
<evidence type="ECO:0000313" key="2">
    <source>
        <dbReference type="Proteomes" id="UP000626109"/>
    </source>
</evidence>
<dbReference type="AlphaFoldDB" id="A0A813KGN5"/>
<dbReference type="Proteomes" id="UP000626109">
    <property type="component" value="Unassembled WGS sequence"/>
</dbReference>
<dbReference type="EMBL" id="CAJNNW010031208">
    <property type="protein sequence ID" value="CAE8706435.1"/>
    <property type="molecule type" value="Genomic_DNA"/>
</dbReference>
<comment type="caution">
    <text evidence="1">The sequence shown here is derived from an EMBL/GenBank/DDBJ whole genome shotgun (WGS) entry which is preliminary data.</text>
</comment>
<dbReference type="PANTHER" id="PTHR40036">
    <property type="entry name" value="MACROCIN O-METHYLTRANSFERASE"/>
    <property type="match status" value="1"/>
</dbReference>
<dbReference type="InterPro" id="IPR029063">
    <property type="entry name" value="SAM-dependent_MTases_sf"/>
</dbReference>
<dbReference type="InterPro" id="IPR008884">
    <property type="entry name" value="TylF_MeTrfase"/>
</dbReference>
<accession>A0A813KGN5</accession>
<dbReference type="Pfam" id="PF13578">
    <property type="entry name" value="Methyltransf_24"/>
    <property type="match status" value="1"/>
</dbReference>
<sequence length="451" mass="50394">MPESDRPLYALNASELETLASDMSDVEMYLRGFGRHVEAGQLGWQMIFEPLQGCPVLFAAAELAMAFGIWPPGQAVRTDWFHEAIMRPPHIGLEQRTHFARALHLIEAWRKWFFLPEGFEFRVEHFQLMCLALKTDWPFLNGLADLALVGARCEIQQGGSSLLGLLGCDDRQAPMAGLCEDLPLADPALSFEDFWAQLSAAMLLRPTSQMPWGFPTEAPHLMASVLPWAAVAPEDHKGQMLFLEFGVFNGSSINFIARSLRETAGRLNDSVPLVYGFDSFEGLPADWHKFRTGSFAVAREPDVEENVRLVRGWFNETLPAFLSGLGLAQPSLGSEAAKPWVRFVHLDCDLYSSALEVLRLLAPFFRAGSILIFDELVNYDQFEAGELRALHDFLREEPWLVRPLYTPWFVAQHSSELAELEASEGITELDLLHSAAFELVPKGSDSASPAQ</sequence>
<dbReference type="Gene3D" id="3.40.50.150">
    <property type="entry name" value="Vaccinia Virus protein VP39"/>
    <property type="match status" value="1"/>
</dbReference>
<gene>
    <name evidence="1" type="ORF">PGLA2088_LOCUS34172</name>
</gene>